<reference evidence="2" key="1">
    <citation type="submission" date="2019-02" db="EMBL/GenBank/DDBJ databases">
        <title>Halonotius sp. a new haloarchaeum isolated from saline soil.</title>
        <authorList>
            <person name="Duran-Viseras A."/>
            <person name="Sanchez-Porro C."/>
            <person name="Ventosa A."/>
        </authorList>
    </citation>
    <scope>NUCLEOTIDE SEQUENCE</scope>
    <source>
        <strain evidence="2">F15B</strain>
    </source>
</reference>
<dbReference type="Proteomes" id="UP000705823">
    <property type="component" value="Unassembled WGS sequence"/>
</dbReference>
<evidence type="ECO:0000313" key="3">
    <source>
        <dbReference type="Proteomes" id="UP000705823"/>
    </source>
</evidence>
<gene>
    <name evidence="2" type="ORF">EGH24_04400</name>
</gene>
<evidence type="ECO:0000313" key="2">
    <source>
        <dbReference type="EMBL" id="TQQ82695.1"/>
    </source>
</evidence>
<dbReference type="EMBL" id="RKLU01000002">
    <property type="protein sequence ID" value="TQQ82695.1"/>
    <property type="molecule type" value="Genomic_DNA"/>
</dbReference>
<dbReference type="Pfam" id="PF19123">
    <property type="entry name" value="DUF5807"/>
    <property type="match status" value="1"/>
</dbReference>
<name>A0A8J8TBT2_9EURY</name>
<comment type="caution">
    <text evidence="2">The sequence shown here is derived from an EMBL/GenBank/DDBJ whole genome shotgun (WGS) entry which is preliminary data.</text>
</comment>
<dbReference type="AlphaFoldDB" id="A0A8J8TBT2"/>
<accession>A0A8J8TBT2</accession>
<sequence>MSELEAFLAGDRLDSVAIYIGDQYLGDDHALADAGTTVDEGVVLVVDGEKGRSAFEQATGLDPMQFSKQAMERDGEIDPGLAGGGCPDAGSDGAAADADTDDHRTEFIFAFAEAQNEEVGGLYAEGDVVHAYAHCACGTNYSQKWLVGSRE</sequence>
<feature type="compositionally biased region" description="Low complexity" evidence="1">
    <location>
        <begin position="88"/>
        <end position="97"/>
    </location>
</feature>
<organism evidence="2 3">
    <name type="scientific">Halonotius terrestris</name>
    <dbReference type="NCBI Taxonomy" id="2487750"/>
    <lineage>
        <taxon>Archaea</taxon>
        <taxon>Methanobacteriati</taxon>
        <taxon>Methanobacteriota</taxon>
        <taxon>Stenosarchaea group</taxon>
        <taxon>Halobacteria</taxon>
        <taxon>Halobacteriales</taxon>
        <taxon>Haloferacaceae</taxon>
        <taxon>Halonotius</taxon>
    </lineage>
</organism>
<dbReference type="InterPro" id="IPR043830">
    <property type="entry name" value="DUF5807"/>
</dbReference>
<protein>
    <submittedName>
        <fullName evidence="2">Uncharacterized protein</fullName>
    </submittedName>
</protein>
<keyword evidence="3" id="KW-1185">Reference proteome</keyword>
<dbReference type="OrthoDB" id="300179at2157"/>
<evidence type="ECO:0000256" key="1">
    <source>
        <dbReference type="SAM" id="MobiDB-lite"/>
    </source>
</evidence>
<dbReference type="RefSeq" id="WP_142978960.1">
    <property type="nucleotide sequence ID" value="NZ_RKLU01000002.1"/>
</dbReference>
<proteinExistence type="predicted"/>
<feature type="region of interest" description="Disordered" evidence="1">
    <location>
        <begin position="73"/>
        <end position="98"/>
    </location>
</feature>